<name>A0A3B0TE47_9ZZZZ</name>
<feature type="domain" description="Thiamine pyrophosphate enzyme TPP-binding" evidence="8">
    <location>
        <begin position="451"/>
        <end position="598"/>
    </location>
</feature>
<dbReference type="Gene3D" id="3.40.920.10">
    <property type="entry name" value="Pyruvate-ferredoxin oxidoreductase, PFOR, domain III"/>
    <property type="match status" value="1"/>
</dbReference>
<dbReference type="SUPFAM" id="SSF52922">
    <property type="entry name" value="TK C-terminal domain-like"/>
    <property type="match status" value="1"/>
</dbReference>
<dbReference type="InterPro" id="IPR051457">
    <property type="entry name" value="2-oxoacid:Fd_oxidoreductase"/>
</dbReference>
<dbReference type="SUPFAM" id="SSF53323">
    <property type="entry name" value="Pyruvate-ferredoxin oxidoreductase, PFOR, domain III"/>
    <property type="match status" value="1"/>
</dbReference>
<evidence type="ECO:0000259" key="9">
    <source>
        <dbReference type="Pfam" id="PF20169"/>
    </source>
</evidence>
<dbReference type="InterPro" id="IPR009014">
    <property type="entry name" value="Transketo_C/PFOR_II"/>
</dbReference>
<protein>
    <submittedName>
        <fullName evidence="10">Indolepyruvate ferredoxin oxidoreductase, alpha and beta subunits</fullName>
    </submittedName>
</protein>
<gene>
    <name evidence="10" type="ORF">MNBD_ALPHA09-1860</name>
</gene>
<dbReference type="NCBIfam" id="NF009589">
    <property type="entry name" value="PRK13030.1"/>
    <property type="match status" value="1"/>
</dbReference>
<dbReference type="CDD" id="cd07034">
    <property type="entry name" value="TPP_PYR_PFOR_IOR-alpha_like"/>
    <property type="match status" value="1"/>
</dbReference>
<keyword evidence="3" id="KW-0249">Electron transport</keyword>
<reference evidence="10" key="1">
    <citation type="submission" date="2018-06" db="EMBL/GenBank/DDBJ databases">
        <authorList>
            <person name="Zhirakovskaya E."/>
        </authorList>
    </citation>
    <scope>NUCLEOTIDE SEQUENCE</scope>
</reference>
<dbReference type="GO" id="GO:0045333">
    <property type="term" value="P:cellular respiration"/>
    <property type="evidence" value="ECO:0007669"/>
    <property type="project" value="UniProtKB-ARBA"/>
</dbReference>
<dbReference type="InterPro" id="IPR046667">
    <property type="entry name" value="DUF6537"/>
</dbReference>
<dbReference type="GO" id="GO:0051539">
    <property type="term" value="F:4 iron, 4 sulfur cluster binding"/>
    <property type="evidence" value="ECO:0007669"/>
    <property type="project" value="UniProtKB-KW"/>
</dbReference>
<proteinExistence type="predicted"/>
<dbReference type="InterPro" id="IPR002869">
    <property type="entry name" value="Pyrv_flavodox_OxRed_cen"/>
</dbReference>
<evidence type="ECO:0000256" key="3">
    <source>
        <dbReference type="ARBA" id="ARBA00022982"/>
    </source>
</evidence>
<evidence type="ECO:0000256" key="4">
    <source>
        <dbReference type="ARBA" id="ARBA00023002"/>
    </source>
</evidence>
<evidence type="ECO:0000256" key="5">
    <source>
        <dbReference type="ARBA" id="ARBA00023004"/>
    </source>
</evidence>
<sequence length="1159" mass="124062">MTLARVSLEDKYDLTKKRVFLSGTQAMVRLLLMQKARDRAAGHDTGGYVSGYRGSPLGGIDHQMGAAAKYLEPENILFRPGVNEDLAATALWGTQQINLRGDGAHDGVFGLWYGKGPGVDRTGDVFRHANFAGTAPLGGVLAFMGDDHTCESSTTAHQSEFAMMDAMMPILSPAGVQEILDYGLYGYALSRYSGCWVGIKAIKDTIEVTATVDADPHGVQIIVPDDFDMPPGGLSIRNSEHALEQEARLHDFKRFAAAHFIAANRLDRIVMAGGAKPRIGIATLGKSYLDTRQALDELGIDETRAADLGLRLYKIAAPWPLEPAGIKRFAEGLDLIIVVEEKRSLVETQIREQLYGLAGAPVIVGKRDEQDAVLLPAKAALDPNMIAVAIGERVLEFSGDERLAQKLDTLKSVLGRGSNVPVGVERIPYFCAGCPHNTSTKVPDGARAYAGIGCHYMVLWMDRATQGFTHMGGEGANWIGEAPFSSRPHVFQNLGDGTYNHSGLMAIRAAIYAGVNITYKILFNDAVAMTGGQANDGDLSVERVAREVAAFGVTRVVVVSDEPEKYGRGGGFPPHTQVRHRDNLDEIQRELQTMSGTSVIIYDQTCAAEKRRRRKRGLYPDPPKRVVINELVCEGCGDCGVQSNCVAIEPLETRFGRKRTINQSACNKDYSCLKGFCPAMVTVHGGELKKVAGAIPATKPQAADWDLPEPERPSAASPYAIVVTGVGGTGVVTLGALVGMAAHLEGKGCGVLDMAGLAQKNGAVLSHIRIADRAGDISAVRVEAGGADAIIGCDLVVTGGEKGLAVARQGRTGIVVNTAAAMTAAFTSAPDLELPVDLLQMAIKARVGEAAAHFVDAGMLAKRVVGDVMGQNLIMLGVAYQRGLLPVSAAAIEEAIALNGVAVDMNISAFRWGRRAVAEPGAAATVCGEIGAPEAAKAETLDEIIDRRAAFLAQYQNEKYAMRYRDLVGRARAAEAKCTGGGEAFTQAVARSAFKLMACKDEYEVARLLVDGSFDARLAQQFGGKYRLEYHLAPPVFARVDPATGVPRKNSYGPWMKPVFRVLAGLKGLRGTWADVFGYSDERRMERRLIADFEATVDRLIGTLEPGTHELAVRIAVLPLTIRGFGHVKLKSAEAAAQHKAELLSQLERGPASPEKAVA</sequence>
<keyword evidence="4" id="KW-0560">Oxidoreductase</keyword>
<evidence type="ECO:0000256" key="2">
    <source>
        <dbReference type="ARBA" id="ARBA00022485"/>
    </source>
</evidence>
<dbReference type="InterPro" id="IPR019752">
    <property type="entry name" value="Pyrv/ketoisovalerate_OxRed_cat"/>
</dbReference>
<dbReference type="PANTHER" id="PTHR48084">
    <property type="entry name" value="2-OXOGLUTARATE OXIDOREDUCTASE SUBUNIT KORB-RELATED"/>
    <property type="match status" value="1"/>
</dbReference>
<dbReference type="NCBIfam" id="NF009588">
    <property type="entry name" value="PRK13029.1"/>
    <property type="match status" value="1"/>
</dbReference>
<keyword evidence="2" id="KW-0004">4Fe-4S</keyword>
<dbReference type="EMBL" id="UOEM01000099">
    <property type="protein sequence ID" value="VAW16901.1"/>
    <property type="molecule type" value="Genomic_DNA"/>
</dbReference>
<evidence type="ECO:0000256" key="1">
    <source>
        <dbReference type="ARBA" id="ARBA00022448"/>
    </source>
</evidence>
<dbReference type="Gene3D" id="3.40.50.970">
    <property type="match status" value="1"/>
</dbReference>
<dbReference type="SUPFAM" id="SSF52518">
    <property type="entry name" value="Thiamin diphosphate-binding fold (THDP-binding)"/>
    <property type="match status" value="2"/>
</dbReference>
<feature type="domain" description="Pyruvate/ketoisovalerate oxidoreductase catalytic" evidence="7">
    <location>
        <begin position="727"/>
        <end position="914"/>
    </location>
</feature>
<keyword evidence="1" id="KW-0813">Transport</keyword>
<dbReference type="InterPro" id="IPR002880">
    <property type="entry name" value="Pyrv_Fd/Flavodoxin_OxRdtase_N"/>
</dbReference>
<keyword evidence="6" id="KW-0411">Iron-sulfur</keyword>
<keyword evidence="10" id="KW-0670">Pyruvate</keyword>
<keyword evidence="5" id="KW-0408">Iron</keyword>
<evidence type="ECO:0000256" key="6">
    <source>
        <dbReference type="ARBA" id="ARBA00023014"/>
    </source>
</evidence>
<keyword evidence="2" id="KW-0479">Metal-binding</keyword>
<dbReference type="Pfam" id="PF20169">
    <property type="entry name" value="DUF6537"/>
    <property type="match status" value="1"/>
</dbReference>
<accession>A0A3B0TE47</accession>
<evidence type="ECO:0000313" key="10">
    <source>
        <dbReference type="EMBL" id="VAW16901.1"/>
    </source>
</evidence>
<dbReference type="InterPro" id="IPR011766">
    <property type="entry name" value="TPP_enzyme_TPP-bd"/>
</dbReference>
<dbReference type="PANTHER" id="PTHR48084:SF3">
    <property type="entry name" value="SUBUNIT OF PYRUVATE:FLAVODOXIN OXIDOREDUCTASE"/>
    <property type="match status" value="1"/>
</dbReference>
<evidence type="ECO:0000259" key="8">
    <source>
        <dbReference type="Pfam" id="PF02775"/>
    </source>
</evidence>
<dbReference type="AlphaFoldDB" id="A0A3B0TE47"/>
<dbReference type="GO" id="GO:0030976">
    <property type="term" value="F:thiamine pyrophosphate binding"/>
    <property type="evidence" value="ECO:0007669"/>
    <property type="project" value="InterPro"/>
</dbReference>
<dbReference type="GO" id="GO:0016625">
    <property type="term" value="F:oxidoreductase activity, acting on the aldehyde or oxo group of donors, iron-sulfur protein as acceptor"/>
    <property type="evidence" value="ECO:0007669"/>
    <property type="project" value="UniProtKB-ARBA"/>
</dbReference>
<dbReference type="InterPro" id="IPR029061">
    <property type="entry name" value="THDP-binding"/>
</dbReference>
<dbReference type="Pfam" id="PF02775">
    <property type="entry name" value="TPP_enzyme_C"/>
    <property type="match status" value="1"/>
</dbReference>
<feature type="domain" description="DUF6537" evidence="9">
    <location>
        <begin position="941"/>
        <end position="1139"/>
    </location>
</feature>
<evidence type="ECO:0000259" key="7">
    <source>
        <dbReference type="Pfam" id="PF01558"/>
    </source>
</evidence>
<organism evidence="10">
    <name type="scientific">hydrothermal vent metagenome</name>
    <dbReference type="NCBI Taxonomy" id="652676"/>
    <lineage>
        <taxon>unclassified sequences</taxon>
        <taxon>metagenomes</taxon>
        <taxon>ecological metagenomes</taxon>
    </lineage>
</organism>
<dbReference type="Pfam" id="PF01558">
    <property type="entry name" value="POR"/>
    <property type="match status" value="1"/>
</dbReference>